<dbReference type="InterPro" id="IPR050482">
    <property type="entry name" value="Sensor_HK_TwoCompSys"/>
</dbReference>
<organism evidence="12 13">
    <name type="scientific">Enterovibrio norvegicus DSM 15893</name>
    <dbReference type="NCBI Taxonomy" id="1121869"/>
    <lineage>
        <taxon>Bacteria</taxon>
        <taxon>Pseudomonadati</taxon>
        <taxon>Pseudomonadota</taxon>
        <taxon>Gammaproteobacteria</taxon>
        <taxon>Vibrionales</taxon>
        <taxon>Vibrionaceae</taxon>
        <taxon>Enterovibrio</taxon>
    </lineage>
</organism>
<evidence type="ECO:0000256" key="7">
    <source>
        <dbReference type="ARBA" id="ARBA00023012"/>
    </source>
</evidence>
<accession>A0A1I5S2W4</accession>
<dbReference type="PANTHER" id="PTHR24421:SF59">
    <property type="entry name" value="OXYGEN SENSOR HISTIDINE KINASE NREB"/>
    <property type="match status" value="1"/>
</dbReference>
<dbReference type="InterPro" id="IPR005467">
    <property type="entry name" value="His_kinase_dom"/>
</dbReference>
<dbReference type="PROSITE" id="PS50109">
    <property type="entry name" value="HIS_KIN"/>
    <property type="match status" value="1"/>
</dbReference>
<dbReference type="AlphaFoldDB" id="A0A1I5S2W4"/>
<evidence type="ECO:0000259" key="11">
    <source>
        <dbReference type="PROSITE" id="PS50109"/>
    </source>
</evidence>
<evidence type="ECO:0000256" key="1">
    <source>
        <dbReference type="ARBA" id="ARBA00004651"/>
    </source>
</evidence>
<evidence type="ECO:0000256" key="8">
    <source>
        <dbReference type="ARBA" id="ARBA00023136"/>
    </source>
</evidence>
<dbReference type="Gene3D" id="1.20.5.1930">
    <property type="match status" value="1"/>
</dbReference>
<protein>
    <submittedName>
        <fullName evidence="12">Two-component system, NarL family, sensor kinase</fullName>
    </submittedName>
</protein>
<evidence type="ECO:0000313" key="13">
    <source>
        <dbReference type="Proteomes" id="UP000182692"/>
    </source>
</evidence>
<evidence type="ECO:0000256" key="3">
    <source>
        <dbReference type="ARBA" id="ARBA00022679"/>
    </source>
</evidence>
<feature type="transmembrane region" description="Helical" evidence="10">
    <location>
        <begin position="51"/>
        <end position="72"/>
    </location>
</feature>
<evidence type="ECO:0000256" key="9">
    <source>
        <dbReference type="SAM" id="MobiDB-lite"/>
    </source>
</evidence>
<keyword evidence="5 12" id="KW-0418">Kinase</keyword>
<evidence type="ECO:0000256" key="2">
    <source>
        <dbReference type="ARBA" id="ARBA00022475"/>
    </source>
</evidence>
<dbReference type="PIRSF" id="PIRSF037314">
    <property type="entry name" value="STHK_MctS"/>
    <property type="match status" value="1"/>
</dbReference>
<keyword evidence="8 10" id="KW-0472">Membrane</keyword>
<keyword evidence="2" id="KW-1003">Cell membrane</keyword>
<dbReference type="InterPro" id="IPR033480">
    <property type="entry name" value="sCache_2"/>
</dbReference>
<dbReference type="InterPro" id="IPR003594">
    <property type="entry name" value="HATPase_dom"/>
</dbReference>
<dbReference type="SMART" id="SM00387">
    <property type="entry name" value="HATPase_c"/>
    <property type="match status" value="1"/>
</dbReference>
<dbReference type="GO" id="GO:0005886">
    <property type="term" value="C:plasma membrane"/>
    <property type="evidence" value="ECO:0007669"/>
    <property type="project" value="UniProtKB-SubCell"/>
</dbReference>
<dbReference type="InterPro" id="IPR036890">
    <property type="entry name" value="HATPase_C_sf"/>
</dbReference>
<dbReference type="SUPFAM" id="SSF55874">
    <property type="entry name" value="ATPase domain of HSP90 chaperone/DNA topoisomerase II/histidine kinase"/>
    <property type="match status" value="1"/>
</dbReference>
<dbReference type="STRING" id="1121869.SAMN03084138_02749"/>
<dbReference type="CDD" id="cd16917">
    <property type="entry name" value="HATPase_UhpB-NarQ-NarX-like"/>
    <property type="match status" value="1"/>
</dbReference>
<keyword evidence="6 10" id="KW-1133">Transmembrane helix</keyword>
<dbReference type="EMBL" id="FOWR01000020">
    <property type="protein sequence ID" value="SFP65040.1"/>
    <property type="molecule type" value="Genomic_DNA"/>
</dbReference>
<reference evidence="12 13" key="1">
    <citation type="submission" date="2016-10" db="EMBL/GenBank/DDBJ databases">
        <authorList>
            <person name="de Groot N.N."/>
        </authorList>
    </citation>
    <scope>NUCLEOTIDE SEQUENCE [LARGE SCALE GENOMIC DNA]</scope>
    <source>
        <strain evidence="12 13">DSM 15893</strain>
    </source>
</reference>
<comment type="subcellular location">
    <subcellularLocation>
        <location evidence="1">Cell membrane</location>
        <topology evidence="1">Multi-pass membrane protein</topology>
    </subcellularLocation>
</comment>
<evidence type="ECO:0000313" key="12">
    <source>
        <dbReference type="EMBL" id="SFP65040.1"/>
    </source>
</evidence>
<evidence type="ECO:0000256" key="5">
    <source>
        <dbReference type="ARBA" id="ARBA00022777"/>
    </source>
</evidence>
<dbReference type="GO" id="GO:0046983">
    <property type="term" value="F:protein dimerization activity"/>
    <property type="evidence" value="ECO:0007669"/>
    <property type="project" value="InterPro"/>
</dbReference>
<dbReference type="InterPro" id="IPR011712">
    <property type="entry name" value="Sig_transdc_His_kin_sub3_dim/P"/>
</dbReference>
<keyword evidence="3" id="KW-0808">Transferase</keyword>
<dbReference type="Gene3D" id="3.30.565.10">
    <property type="entry name" value="Histidine kinase-like ATPase, C-terminal domain"/>
    <property type="match status" value="1"/>
</dbReference>
<name>A0A1I5S2W4_9GAMM</name>
<keyword evidence="7" id="KW-0902">Two-component regulatory system</keyword>
<evidence type="ECO:0000256" key="6">
    <source>
        <dbReference type="ARBA" id="ARBA00022989"/>
    </source>
</evidence>
<evidence type="ECO:0000256" key="4">
    <source>
        <dbReference type="ARBA" id="ARBA00022692"/>
    </source>
</evidence>
<feature type="compositionally biased region" description="Basic and acidic residues" evidence="9">
    <location>
        <begin position="1"/>
        <end position="20"/>
    </location>
</feature>
<dbReference type="GO" id="GO:0000155">
    <property type="term" value="F:phosphorelay sensor kinase activity"/>
    <property type="evidence" value="ECO:0007669"/>
    <property type="project" value="InterPro"/>
</dbReference>
<dbReference type="SMART" id="SM01049">
    <property type="entry name" value="Cache_2"/>
    <property type="match status" value="1"/>
</dbReference>
<evidence type="ECO:0000256" key="10">
    <source>
        <dbReference type="SAM" id="Phobius"/>
    </source>
</evidence>
<dbReference type="Pfam" id="PF07730">
    <property type="entry name" value="HisKA_3"/>
    <property type="match status" value="1"/>
</dbReference>
<gene>
    <name evidence="12" type="ORF">SAMN03084138_02749</name>
</gene>
<feature type="region of interest" description="Disordered" evidence="9">
    <location>
        <begin position="1"/>
        <end position="28"/>
    </location>
</feature>
<dbReference type="OrthoDB" id="9797605at2"/>
<dbReference type="PANTHER" id="PTHR24421">
    <property type="entry name" value="NITRATE/NITRITE SENSOR PROTEIN NARX-RELATED"/>
    <property type="match status" value="1"/>
</dbReference>
<dbReference type="Proteomes" id="UP000182692">
    <property type="component" value="Unassembled WGS sequence"/>
</dbReference>
<keyword evidence="4 10" id="KW-0812">Transmembrane</keyword>
<dbReference type="Pfam" id="PF02518">
    <property type="entry name" value="HATPase_c"/>
    <property type="match status" value="1"/>
</dbReference>
<proteinExistence type="predicted"/>
<sequence>MTECENYGRKSDAKCDEKHSNGVRKRKATKEKRMNILSNLSGINTRLRAKILVLAMVPLLLMFALIIGLVTVQSDSLSTNQADLIRTETLASKKQELLKYVELARASVSPIYNAATPHDENAKQAVIDVLNKLTYGEDGYFFAYTYDGTNLVLPYQPEMVGQNIWDVEDTHGFKLLQGLITAAQQGGGFVEYYWHKPSRKEPVKKLSYAIGLEKWGWMVGTGVYIDDIDTQVMSLHNKIDEIISKTFVGLGITLVITIGIMASLAATIHVNAQELADNKLQALNRQLIDSQEEERTRVARELHDGINQILVSVKYRLDSLKEAKNREEISEHLGLGQASLNEAVTELRRISKDLRPTLLDDLGLLPALEDLAKEVTTRSGMTVIFEHHLSVSHVSKAAEITLYRVAQEALHNAEKHSQAKAVDIILQEEEGEIVLTIADDGIGFEEHRLRVNAQSMGLKNMRERIENLDGHFVINSLSQQGTEVRAILPTK</sequence>
<dbReference type="Pfam" id="PF17200">
    <property type="entry name" value="sCache_2"/>
    <property type="match status" value="1"/>
</dbReference>
<dbReference type="InterPro" id="IPR017171">
    <property type="entry name" value="Sig_transdc_His_kinase_MctS"/>
</dbReference>
<dbReference type="Gene3D" id="3.30.450.20">
    <property type="entry name" value="PAS domain"/>
    <property type="match status" value="1"/>
</dbReference>
<feature type="domain" description="Histidine kinase" evidence="11">
    <location>
        <begin position="297"/>
        <end position="491"/>
    </location>
</feature>